<dbReference type="Pfam" id="PF22555">
    <property type="entry name" value="DAM-like-phage1"/>
    <property type="match status" value="1"/>
</dbReference>
<dbReference type="EMBL" id="DTHB01000001">
    <property type="protein sequence ID" value="HGB13622.1"/>
    <property type="molecule type" value="Genomic_DNA"/>
</dbReference>
<dbReference type="Pfam" id="PF22559">
    <property type="entry name" value="GNAT-phage-like"/>
    <property type="match status" value="1"/>
</dbReference>
<comment type="caution">
    <text evidence="3">The sequence shown here is derived from an EMBL/GenBank/DDBJ whole genome shotgun (WGS) entry which is preliminary data.</text>
</comment>
<sequence>MGFIGSINAETRRWLGNNGHAFDGREVWVGCSGAYTVEQILSRYAPKAKIRGNDVSLYSSVLGAYLAGQPFKLTVREERFTWLEPYLDDVEAKAATVMVLFEALKYEKADNLFKQRHWAHYLNNFEAFHQGTITKLRERKKEIRLEAYTSRDIYDLLDELPQDAVTIAFLPTYAGGYERMFKRLEEIFDWDRPSYGLIDAERKVAILEKMKQRDFLFLDDKEWPDLPLVAVVRKARMRPVYVYSNLKALRLGVLKQQRHAEFVPFFRLSDKDEIRPDSQLTLVPTSNRVVNYYRDLYLSKGVGIPADGVFPLIAAVDGRAFGFLIYSLIQGGTDVYLLADFVVSSTRYQRLAKLLLLVTQTREVRRLLEEKFLQEIPTCRTMVFTDKPVSMKYRGLYRLVRRDPGKLVYETDMGILNLSEVIPLWLKKYGKP</sequence>
<feature type="domain" description="GNAT-like N-terminal" evidence="1">
    <location>
        <begin position="3"/>
        <end position="256"/>
    </location>
</feature>
<dbReference type="InterPro" id="IPR054340">
    <property type="entry name" value="GNAT-like_C_phage-like"/>
</dbReference>
<reference evidence="3" key="1">
    <citation type="journal article" date="2020" name="mSystems">
        <title>Genome- and Community-Level Interaction Insights into Carbon Utilization and Element Cycling Functions of Hydrothermarchaeota in Hydrothermal Sediment.</title>
        <authorList>
            <person name="Zhou Z."/>
            <person name="Liu Y."/>
            <person name="Xu W."/>
            <person name="Pan J."/>
            <person name="Luo Z.H."/>
            <person name="Li M."/>
        </authorList>
    </citation>
    <scope>NUCLEOTIDE SEQUENCE [LARGE SCALE GENOMIC DNA]</scope>
    <source>
        <strain evidence="3">SpSt-776</strain>
    </source>
</reference>
<feature type="domain" description="GNAT-like C-terminal" evidence="2">
    <location>
        <begin position="277"/>
        <end position="429"/>
    </location>
</feature>
<protein>
    <submittedName>
        <fullName evidence="3">Uncharacterized protein</fullName>
    </submittedName>
</protein>
<evidence type="ECO:0000313" key="3">
    <source>
        <dbReference type="EMBL" id="HGB13622.1"/>
    </source>
</evidence>
<dbReference type="AlphaFoldDB" id="A0A7C3SHD9"/>
<organism evidence="3">
    <name type="scientific">Desulfobacca acetoxidans</name>
    <dbReference type="NCBI Taxonomy" id="60893"/>
    <lineage>
        <taxon>Bacteria</taxon>
        <taxon>Pseudomonadati</taxon>
        <taxon>Thermodesulfobacteriota</taxon>
        <taxon>Desulfobaccia</taxon>
        <taxon>Desulfobaccales</taxon>
        <taxon>Desulfobaccaceae</taxon>
        <taxon>Desulfobacca</taxon>
    </lineage>
</organism>
<accession>A0A7C3SHD9</accession>
<evidence type="ECO:0000259" key="2">
    <source>
        <dbReference type="Pfam" id="PF22559"/>
    </source>
</evidence>
<proteinExistence type="predicted"/>
<evidence type="ECO:0000259" key="1">
    <source>
        <dbReference type="Pfam" id="PF22555"/>
    </source>
</evidence>
<dbReference type="InterPro" id="IPR054341">
    <property type="entry name" value="GNAT-like_N"/>
</dbReference>
<name>A0A7C3SHD9_9BACT</name>
<gene>
    <name evidence="3" type="ORF">ENV62_00040</name>
</gene>